<name>Q4T8H1_TETNG</name>
<sequence length="722" mass="78423">LRQIYTDPALTLAPPFRPGVKVYRAEVSFETVTVRIRAEPQSPGCRVHVDGPRGPRTVTYPVGLGDNTVRVLVTDDRGPQPVVVATYTLSLRRENRPGLPAFGNHRTCSFLQDCGLLVQPRQPCGLQPFRPQSPRHTCSSGHAPGPEAPPPSSRLSACLTGSHLSQVSGWFRVSAVLTTGRVIGGRLPGNQPAVCTRRWSAPCCRSVWPTGSSGWRGSRDPPSGRRCCSCCAGERPPPDTSPPPERRSDGGGSPLKVQTSAQLRPDGAGGGRSPVARHQSPEDHPGGAQQVMTRTWGGRPAGGEVTQAPPTGLPQAEVQQLHAENLKIIQAAEEQGYEVTFSSLTKSTSTTSTNTRTGTNGTGVGTIGQSDTEQEAWPKASSYHNFFKRHQTGTSLWFRPADGGSDPELLSRFWSGPSRVGTGRTAGSWSSPVSLVVFSRSGLRVLVTPAAQDTPQVRSPAPVLPSVGLSDWLSPVPGQWVVPCLSCSDNRTCDWREVAWQPTGCVHPPVERPLLQECLANRKVSSGWRGSRDTTFRQALLQLLRRSRPLLSSAQTVLVVGGVQWLDTSHLRTIQEVLSRRWRRSWWWSRPWGMGFHLPADGLRSLALAEVQQLHAENLKIIQAAEEQGYEVVDTFSITMGRPREFLQGRCACHFHEVTFSSLTKSTSTTSTNTRTGTNGTGVGTIGQSDTEQEAWPKASSYHVRGAVNQVYSEILLSRLCP</sequence>
<dbReference type="AlphaFoldDB" id="Q4T8H1"/>
<accession>Q4T8H1</accession>
<feature type="region of interest" description="Disordered" evidence="1">
    <location>
        <begin position="233"/>
        <end position="311"/>
    </location>
</feature>
<dbReference type="InterPro" id="IPR025883">
    <property type="entry name" value="Cadherin-like_domain"/>
</dbReference>
<feature type="compositionally biased region" description="Low complexity" evidence="1">
    <location>
        <begin position="342"/>
        <end position="359"/>
    </location>
</feature>
<dbReference type="OrthoDB" id="1932925at2759"/>
<evidence type="ECO:0000256" key="1">
    <source>
        <dbReference type="SAM" id="MobiDB-lite"/>
    </source>
</evidence>
<evidence type="ECO:0000313" key="3">
    <source>
        <dbReference type="EMBL" id="CAF90811.1"/>
    </source>
</evidence>
<organism evidence="3">
    <name type="scientific">Tetraodon nigroviridis</name>
    <name type="common">Spotted green pufferfish</name>
    <name type="synonym">Chelonodon nigroviridis</name>
    <dbReference type="NCBI Taxonomy" id="99883"/>
    <lineage>
        <taxon>Eukaryota</taxon>
        <taxon>Metazoa</taxon>
        <taxon>Chordata</taxon>
        <taxon>Craniata</taxon>
        <taxon>Vertebrata</taxon>
        <taxon>Euteleostomi</taxon>
        <taxon>Actinopterygii</taxon>
        <taxon>Neopterygii</taxon>
        <taxon>Teleostei</taxon>
        <taxon>Neoteleostei</taxon>
        <taxon>Acanthomorphata</taxon>
        <taxon>Eupercaria</taxon>
        <taxon>Tetraodontiformes</taxon>
        <taxon>Tetradontoidea</taxon>
        <taxon>Tetraodontidae</taxon>
        <taxon>Tetraodon</taxon>
    </lineage>
</organism>
<feature type="region of interest" description="Disordered" evidence="1">
    <location>
        <begin position="342"/>
        <end position="369"/>
    </location>
</feature>
<comment type="caution">
    <text evidence="3">The sequence shown here is derived from an EMBL/GenBank/DDBJ whole genome shotgun (WGS) entry which is preliminary data.</text>
</comment>
<feature type="domain" description="Cadherin-like beta-sandwich-like" evidence="2">
    <location>
        <begin position="9"/>
        <end position="94"/>
    </location>
</feature>
<feature type="non-terminal residue" evidence="3">
    <location>
        <position position="1"/>
    </location>
</feature>
<dbReference type="KEGG" id="tng:GSTEN00005234G001"/>
<dbReference type="PANTHER" id="PTHR14776">
    <property type="entry name" value="CADHERIN-LIKE AND PC-ESTERASE DOMAIN-CONTAINING PROTEIN 1"/>
    <property type="match status" value="1"/>
</dbReference>
<reference evidence="3" key="2">
    <citation type="submission" date="2004-02" db="EMBL/GenBank/DDBJ databases">
        <authorList>
            <consortium name="Genoscope"/>
            <consortium name="Whitehead Institute Centre for Genome Research"/>
        </authorList>
    </citation>
    <scope>NUCLEOTIDE SEQUENCE</scope>
</reference>
<dbReference type="Pfam" id="PF12733">
    <property type="entry name" value="Cadherin-like"/>
    <property type="match status" value="1"/>
</dbReference>
<reference evidence="3" key="1">
    <citation type="journal article" date="2004" name="Nature">
        <title>Genome duplication in the teleost fish Tetraodon nigroviridis reveals the early vertebrate proto-karyotype.</title>
        <authorList>
            <person name="Jaillon O."/>
            <person name="Aury J.-M."/>
            <person name="Brunet F."/>
            <person name="Petit J.-L."/>
            <person name="Stange-Thomann N."/>
            <person name="Mauceli E."/>
            <person name="Bouneau L."/>
            <person name="Fischer C."/>
            <person name="Ozouf-Costaz C."/>
            <person name="Bernot A."/>
            <person name="Nicaud S."/>
            <person name="Jaffe D."/>
            <person name="Fisher S."/>
            <person name="Lutfalla G."/>
            <person name="Dossat C."/>
            <person name="Segurens B."/>
            <person name="Dasilva C."/>
            <person name="Salanoubat M."/>
            <person name="Levy M."/>
            <person name="Boudet N."/>
            <person name="Castellano S."/>
            <person name="Anthouard V."/>
            <person name="Jubin C."/>
            <person name="Castelli V."/>
            <person name="Katinka M."/>
            <person name="Vacherie B."/>
            <person name="Biemont C."/>
            <person name="Skalli Z."/>
            <person name="Cattolico L."/>
            <person name="Poulain J."/>
            <person name="De Berardinis V."/>
            <person name="Cruaud C."/>
            <person name="Duprat S."/>
            <person name="Brottier P."/>
            <person name="Coutanceau J.-P."/>
            <person name="Gouzy J."/>
            <person name="Parra G."/>
            <person name="Lardier G."/>
            <person name="Chapple C."/>
            <person name="McKernan K.J."/>
            <person name="McEwan P."/>
            <person name="Bosak S."/>
            <person name="Kellis M."/>
            <person name="Volff J.-N."/>
            <person name="Guigo R."/>
            <person name="Zody M.C."/>
            <person name="Mesirov J."/>
            <person name="Lindblad-Toh K."/>
            <person name="Birren B."/>
            <person name="Nusbaum C."/>
            <person name="Kahn D."/>
            <person name="Robinson-Rechavi M."/>
            <person name="Laudet V."/>
            <person name="Schachter V."/>
            <person name="Quetier F."/>
            <person name="Saurin W."/>
            <person name="Scarpelli C."/>
            <person name="Wincker P."/>
            <person name="Lander E.S."/>
            <person name="Weissenbach J."/>
            <person name="Roest Crollius H."/>
        </authorList>
    </citation>
    <scope>NUCLEOTIDE SEQUENCE [LARGE SCALE GENOMIC DNA]</scope>
</reference>
<proteinExistence type="predicted"/>
<evidence type="ECO:0000259" key="2">
    <source>
        <dbReference type="Pfam" id="PF12733"/>
    </source>
</evidence>
<gene>
    <name evidence="3" type="ORF">GSTENG00005234001</name>
</gene>
<feature type="region of interest" description="Disordered" evidence="1">
    <location>
        <begin position="125"/>
        <end position="155"/>
    </location>
</feature>
<feature type="compositionally biased region" description="Low complexity" evidence="1">
    <location>
        <begin position="666"/>
        <end position="678"/>
    </location>
</feature>
<feature type="region of interest" description="Disordered" evidence="1">
    <location>
        <begin position="666"/>
        <end position="688"/>
    </location>
</feature>
<dbReference type="PANTHER" id="PTHR14776:SF1">
    <property type="entry name" value="CADHERIN-LIKE AND PC-ESTERASE DOMAIN-CONTAINING PROTEIN 1"/>
    <property type="match status" value="1"/>
</dbReference>
<feature type="non-terminal residue" evidence="3">
    <location>
        <position position="722"/>
    </location>
</feature>
<dbReference type="EMBL" id="CAAE01007793">
    <property type="protein sequence ID" value="CAF90811.1"/>
    <property type="molecule type" value="Genomic_DNA"/>
</dbReference>
<protein>
    <submittedName>
        <fullName evidence="3">(spotted green pufferfish) hypothetical protein</fullName>
    </submittedName>
</protein>